<protein>
    <submittedName>
        <fullName evidence="2">Uncharacterized protein</fullName>
    </submittedName>
</protein>
<dbReference type="InterPro" id="IPR011009">
    <property type="entry name" value="Kinase-like_dom_sf"/>
</dbReference>
<organism evidence="2 3">
    <name type="scientific">Rubrobacter xylanophilus (strain DSM 9941 / JCM 11954 / NBRC 16129 / PRD-1)</name>
    <dbReference type="NCBI Taxonomy" id="266117"/>
    <lineage>
        <taxon>Bacteria</taxon>
        <taxon>Bacillati</taxon>
        <taxon>Actinomycetota</taxon>
        <taxon>Rubrobacteria</taxon>
        <taxon>Rubrobacterales</taxon>
        <taxon>Rubrobacteraceae</taxon>
        <taxon>Rubrobacter</taxon>
    </lineage>
</organism>
<feature type="compositionally biased region" description="Acidic residues" evidence="1">
    <location>
        <begin position="181"/>
        <end position="190"/>
    </location>
</feature>
<feature type="region of interest" description="Disordered" evidence="1">
    <location>
        <begin position="175"/>
        <end position="209"/>
    </location>
</feature>
<evidence type="ECO:0000313" key="3">
    <source>
        <dbReference type="Proteomes" id="UP000006637"/>
    </source>
</evidence>
<evidence type="ECO:0000313" key="2">
    <source>
        <dbReference type="EMBL" id="ABG03161.1"/>
    </source>
</evidence>
<name>Q1AZL7_RUBXD</name>
<dbReference type="Proteomes" id="UP000006637">
    <property type="component" value="Chromosome"/>
</dbReference>
<dbReference type="STRING" id="266117.Rxyl_0183"/>
<dbReference type="eggNOG" id="COG2334">
    <property type="taxonomic scope" value="Bacteria"/>
</dbReference>
<dbReference type="HOGENOM" id="CLU_1314631_0_0_11"/>
<sequence length="209" mass="22728">MCAVMADFPSGRRISVRAAFSRLRDHIAVSRLESLARRALESYGLSGRPGLALLRAGPGECLWLVEHGPGVGRYLLRMYLRPPSGERHVRSIVRWQRALRREAGLPVPDPILTESGALLHPLPADRGSPGAFRRLAIKHRCGTYGKRENTTMRKPRSVSPFLLALLATASLTLGACAQPEDGSEEGEDESPGLAPGDGEREEGGEEDDD</sequence>
<gene>
    <name evidence="2" type="ordered locus">Rxyl_0183</name>
</gene>
<dbReference type="KEGG" id="rxy:Rxyl_0183"/>
<feature type="compositionally biased region" description="Acidic residues" evidence="1">
    <location>
        <begin position="199"/>
        <end position="209"/>
    </location>
</feature>
<proteinExistence type="predicted"/>
<reference evidence="2 3" key="1">
    <citation type="submission" date="2006-06" db="EMBL/GenBank/DDBJ databases">
        <title>Complete sequence of Rubrobacter xylanophilus DSM 9941.</title>
        <authorList>
            <consortium name="US DOE Joint Genome Institute"/>
            <person name="Copeland A."/>
            <person name="Lucas S."/>
            <person name="Lapidus A."/>
            <person name="Barry K."/>
            <person name="Detter J.C."/>
            <person name="Glavina del Rio T."/>
            <person name="Hammon N."/>
            <person name="Israni S."/>
            <person name="Dalin E."/>
            <person name="Tice H."/>
            <person name="Pitluck S."/>
            <person name="Munk A.C."/>
            <person name="Brettin T."/>
            <person name="Bruce D."/>
            <person name="Han C."/>
            <person name="Tapia R."/>
            <person name="Gilna P."/>
            <person name="Schmutz J."/>
            <person name="Larimer F."/>
            <person name="Land M."/>
            <person name="Hauser L."/>
            <person name="Kyrpides N."/>
            <person name="Lykidis A."/>
            <person name="da Costa M.S."/>
            <person name="Rainey F.A."/>
            <person name="Empadinhas N."/>
            <person name="Jolivet E."/>
            <person name="Battista J.R."/>
            <person name="Richardson P."/>
        </authorList>
    </citation>
    <scope>NUCLEOTIDE SEQUENCE [LARGE SCALE GENOMIC DNA]</scope>
    <source>
        <strain evidence="3">DSM 9941 / NBRC 16129 / PRD-1</strain>
    </source>
</reference>
<evidence type="ECO:0000256" key="1">
    <source>
        <dbReference type="SAM" id="MobiDB-lite"/>
    </source>
</evidence>
<accession>Q1AZL7</accession>
<dbReference type="EMBL" id="CP000386">
    <property type="protein sequence ID" value="ABG03161.1"/>
    <property type="molecule type" value="Genomic_DNA"/>
</dbReference>
<dbReference type="SUPFAM" id="SSF56112">
    <property type="entry name" value="Protein kinase-like (PK-like)"/>
    <property type="match status" value="1"/>
</dbReference>
<keyword evidence="3" id="KW-1185">Reference proteome</keyword>
<dbReference type="AlphaFoldDB" id="Q1AZL7"/>